<dbReference type="AlphaFoldDB" id="A0A0W0TP53"/>
<keyword evidence="2" id="KW-1185">Reference proteome</keyword>
<organism evidence="1 2">
    <name type="scientific">Legionella geestiana</name>
    <dbReference type="NCBI Taxonomy" id="45065"/>
    <lineage>
        <taxon>Bacteria</taxon>
        <taxon>Pseudomonadati</taxon>
        <taxon>Pseudomonadota</taxon>
        <taxon>Gammaproteobacteria</taxon>
        <taxon>Legionellales</taxon>
        <taxon>Legionellaceae</taxon>
        <taxon>Legionella</taxon>
    </lineage>
</organism>
<dbReference type="Gene3D" id="1.10.840.10">
    <property type="entry name" value="Ras guanine-nucleotide exchange factors catalytic domain"/>
    <property type="match status" value="1"/>
</dbReference>
<dbReference type="SUPFAM" id="SSF48403">
    <property type="entry name" value="Ankyrin repeat"/>
    <property type="match status" value="1"/>
</dbReference>
<proteinExistence type="predicted"/>
<dbReference type="InterPro" id="IPR036964">
    <property type="entry name" value="RASGEF_cat_dom_sf"/>
</dbReference>
<dbReference type="RefSeq" id="WP_028385658.1">
    <property type="nucleotide sequence ID" value="NZ_CAAAHN010000002.1"/>
</dbReference>
<dbReference type="InterPro" id="IPR023578">
    <property type="entry name" value="Ras_GEF_dom_sf"/>
</dbReference>
<dbReference type="Proteomes" id="UP000054785">
    <property type="component" value="Unassembled WGS sequence"/>
</dbReference>
<accession>A0A0W0TP53</accession>
<evidence type="ECO:0000313" key="1">
    <source>
        <dbReference type="EMBL" id="KTC97341.1"/>
    </source>
</evidence>
<dbReference type="SUPFAM" id="SSF48366">
    <property type="entry name" value="Ras GEF"/>
    <property type="match status" value="1"/>
</dbReference>
<reference evidence="1 2" key="1">
    <citation type="submission" date="2015-11" db="EMBL/GenBank/DDBJ databases">
        <title>Genomic analysis of 38 Legionella species identifies large and diverse effector repertoires.</title>
        <authorList>
            <person name="Burstein D."/>
            <person name="Amaro F."/>
            <person name="Zusman T."/>
            <person name="Lifshitz Z."/>
            <person name="Cohen O."/>
            <person name="Gilbert J.A."/>
            <person name="Pupko T."/>
            <person name="Shuman H.A."/>
            <person name="Segal G."/>
        </authorList>
    </citation>
    <scope>NUCLEOTIDE SEQUENCE [LARGE SCALE GENOMIC DNA]</scope>
    <source>
        <strain evidence="1 2">ATCC 49504</strain>
    </source>
</reference>
<dbReference type="STRING" id="45065.Lgee_2002"/>
<dbReference type="InterPro" id="IPR002110">
    <property type="entry name" value="Ankyrin_rpt"/>
</dbReference>
<protein>
    <submittedName>
        <fullName evidence="1">Ankyrin repeats (3 copies)</fullName>
    </submittedName>
</protein>
<dbReference type="EMBL" id="LNYC01000072">
    <property type="protein sequence ID" value="KTC97341.1"/>
    <property type="molecule type" value="Genomic_DNA"/>
</dbReference>
<dbReference type="InterPro" id="IPR036770">
    <property type="entry name" value="Ankyrin_rpt-contain_sf"/>
</dbReference>
<gene>
    <name evidence="1" type="ORF">Lgee_2002</name>
</gene>
<comment type="caution">
    <text evidence="1">The sequence shown here is derived from an EMBL/GenBank/DDBJ whole genome shotgun (WGS) entry which is preliminary data.</text>
</comment>
<dbReference type="GO" id="GO:0005085">
    <property type="term" value="F:guanyl-nucleotide exchange factor activity"/>
    <property type="evidence" value="ECO:0007669"/>
    <property type="project" value="InterPro"/>
</dbReference>
<name>A0A0W0TP53_9GAMM</name>
<dbReference type="PATRIC" id="fig|45065.4.peg.2175"/>
<dbReference type="Pfam" id="PF00617">
    <property type="entry name" value="RasGEF"/>
    <property type="match status" value="1"/>
</dbReference>
<dbReference type="OrthoDB" id="5649125at2"/>
<evidence type="ECO:0000313" key="2">
    <source>
        <dbReference type="Proteomes" id="UP000054785"/>
    </source>
</evidence>
<dbReference type="Gene3D" id="1.25.40.20">
    <property type="entry name" value="Ankyrin repeat-containing domain"/>
    <property type="match status" value="1"/>
</dbReference>
<sequence>MKTKLLTAITTEKNSDKLYEKLVKFEKKSPELFSRRLFRGRTVFHQLIMHQHYTVLKALLEDERLKALACQTDQNKQSILHLAILYYLPDNREHLEWLTDLFPMMINGKDSLGNTPLHLAVSHERLEIPQKIEIILCLVRHSSCNRWIVNELGKTPFTLDKGGALSEALRYVDVSRIPMPPLDGQLLTAEHESPTRFSEQYPHLFQQRRPLQSCETPRTLESSSSSSTVETLSASMGDDSISGAFTARECRSAECPPVLETPLQVTLADYCLKGNSLKERRALRKAVFTDPDGLNAIHRAIRHVNWYLQKDFQTAQENKTRLWHGFLRHLVRQGLLTPPTEVPLSPEVQSPDSGIDMSLALNNSLWLISTSREREGTPRLFTLEKILHQTLGLQLQADLPTLVSRLTTLLKFGDAHQRMVSTCMIWLLVHFNPLSAFRTVNNDVIGDFLCELEVLLDKETADMLDDFQTICRRDENNLCRGRALNLAQWPLDARFQAKPMPLKKALSMAMNVKDPHHLTACDWIAHDAYALSSNSTRRLTPDELRDGLALEVPCAEQTPILYLQTQWWQSLSEHLSKHGLSGDVRQLQDTMTLLTNLAPAMAGASSEREPDIHGLMCLSSVLNHQSVSRAMEAHCSPDMEQHAVLRELGELLSSQKNRANIRRCQQVFPNTLPFVGHLKSDLLFAAQGAAGSIARAEAQGKVLFTLLSLKMRLGFEVQPVYTTLQSFHLSESPVPEMELDKLSHRFKPWPASIYDFCANPLPLPETPAEAIETLNVLHSEYLAFKIMPPKTFEFLEHVAILMKSAVQKTNLSASDLTALARLIPLYHQHLNTVMEVDGINRRIPCGVTQEVERHNPLRLIYTQLTLPPALRSSSPLWRFPQETDKGFPARLRPFFSNASRSSEASSSAERRSPRAS</sequence>
<dbReference type="SMART" id="SM00248">
    <property type="entry name" value="ANK"/>
    <property type="match status" value="4"/>
</dbReference>
<dbReference type="GO" id="GO:0007264">
    <property type="term" value="P:small GTPase-mediated signal transduction"/>
    <property type="evidence" value="ECO:0007669"/>
    <property type="project" value="InterPro"/>
</dbReference>
<dbReference type="InterPro" id="IPR001895">
    <property type="entry name" value="RASGEF_cat_dom"/>
</dbReference>